<comment type="catalytic activity">
    <reaction evidence="12">
        <text>small RNA 3'-end nucleotide + S-adenosyl-L-methionine = small RNA 3'-end 2'-O-methylnucleotide + S-adenosyl-L-homocysteine + H(+)</text>
        <dbReference type="Rhea" id="RHEA:37887"/>
        <dbReference type="Rhea" id="RHEA-COMP:10415"/>
        <dbReference type="Rhea" id="RHEA-COMP:10416"/>
        <dbReference type="ChEBI" id="CHEBI:15378"/>
        <dbReference type="ChEBI" id="CHEBI:57856"/>
        <dbReference type="ChEBI" id="CHEBI:59789"/>
        <dbReference type="ChEBI" id="CHEBI:74896"/>
        <dbReference type="ChEBI" id="CHEBI:74898"/>
        <dbReference type="EC" id="2.1.1.386"/>
    </reaction>
</comment>
<dbReference type="GO" id="GO:0031047">
    <property type="term" value="P:regulatory ncRNA-mediated gene silencing"/>
    <property type="evidence" value="ECO:0007669"/>
    <property type="project" value="UniProtKB-KW"/>
</dbReference>
<dbReference type="RefSeq" id="WP_183601906.1">
    <property type="nucleotide sequence ID" value="NZ_JACHXK010000010.1"/>
</dbReference>
<dbReference type="PANTHER" id="PTHR21404:SF3">
    <property type="entry name" value="SMALL RNA 2'-O-METHYLTRANSFERASE"/>
    <property type="match status" value="1"/>
</dbReference>
<keyword evidence="9" id="KW-0694">RNA-binding</keyword>
<keyword evidence="7" id="KW-0479">Metal-binding</keyword>
<evidence type="ECO:0000256" key="10">
    <source>
        <dbReference type="ARBA" id="ARBA00023158"/>
    </source>
</evidence>
<evidence type="ECO:0000256" key="9">
    <source>
        <dbReference type="ARBA" id="ARBA00022884"/>
    </source>
</evidence>
<evidence type="ECO:0000256" key="12">
    <source>
        <dbReference type="ARBA" id="ARBA00048418"/>
    </source>
</evidence>
<reference evidence="15 16" key="1">
    <citation type="submission" date="2020-08" db="EMBL/GenBank/DDBJ databases">
        <title>Genomic Encyclopedia of Type Strains, Phase III (KMG-III): the genomes of soil and plant-associated and newly described type strains.</title>
        <authorList>
            <person name="Whitman W."/>
        </authorList>
    </citation>
    <scope>NUCLEOTIDE SEQUENCE [LARGE SCALE GENOMIC DNA]</scope>
    <source>
        <strain evidence="15 16">CECT 5862</strain>
    </source>
</reference>
<comment type="cofactor">
    <cofactor evidence="1">
        <name>Mg(2+)</name>
        <dbReference type="ChEBI" id="CHEBI:18420"/>
    </cofactor>
</comment>
<evidence type="ECO:0000313" key="15">
    <source>
        <dbReference type="EMBL" id="MBB3112020.1"/>
    </source>
</evidence>
<dbReference type="Gene3D" id="3.30.1610.20">
    <property type="entry name" value="Hen1, N-terminal domain"/>
    <property type="match status" value="1"/>
</dbReference>
<dbReference type="Pfam" id="PF13489">
    <property type="entry name" value="Methyltransf_23"/>
    <property type="match status" value="1"/>
</dbReference>
<keyword evidence="8" id="KW-0460">Magnesium</keyword>
<dbReference type="InterPro" id="IPR024026">
    <property type="entry name" value="3'-RNA_MeTfrase_Hen1_bac"/>
</dbReference>
<evidence type="ECO:0000256" key="6">
    <source>
        <dbReference type="ARBA" id="ARBA00022691"/>
    </source>
</evidence>
<evidence type="ECO:0000256" key="2">
    <source>
        <dbReference type="ARBA" id="ARBA00009026"/>
    </source>
</evidence>
<evidence type="ECO:0000259" key="14">
    <source>
        <dbReference type="Pfam" id="PF12623"/>
    </source>
</evidence>
<dbReference type="SUPFAM" id="SSF53335">
    <property type="entry name" value="S-adenosyl-L-methionine-dependent methyltransferases"/>
    <property type="match status" value="1"/>
</dbReference>
<evidence type="ECO:0000256" key="13">
    <source>
        <dbReference type="SAM" id="MobiDB-lite"/>
    </source>
</evidence>
<dbReference type="InterPro" id="IPR026610">
    <property type="entry name" value="Hen1"/>
</dbReference>
<dbReference type="EC" id="2.1.1.386" evidence="11"/>
<dbReference type="NCBIfam" id="TIGR04074">
    <property type="entry name" value="bacter_Hen1"/>
    <property type="match status" value="1"/>
</dbReference>
<dbReference type="AlphaFoldDB" id="A0A7W5B055"/>
<dbReference type="PANTHER" id="PTHR21404">
    <property type="entry name" value="HEN1"/>
    <property type="match status" value="1"/>
</dbReference>
<evidence type="ECO:0000256" key="3">
    <source>
        <dbReference type="ARBA" id="ARBA00021330"/>
    </source>
</evidence>
<feature type="compositionally biased region" description="Basic and acidic residues" evidence="13">
    <location>
        <begin position="267"/>
        <end position="281"/>
    </location>
</feature>
<dbReference type="InterPro" id="IPR029063">
    <property type="entry name" value="SAM-dependent_MTases_sf"/>
</dbReference>
<dbReference type="EMBL" id="JACHXK010000010">
    <property type="protein sequence ID" value="MBB3112020.1"/>
    <property type="molecule type" value="Genomic_DNA"/>
</dbReference>
<name>A0A7W5B055_9BACL</name>
<dbReference type="GO" id="GO:0003723">
    <property type="term" value="F:RNA binding"/>
    <property type="evidence" value="ECO:0007669"/>
    <property type="project" value="UniProtKB-KW"/>
</dbReference>
<evidence type="ECO:0000256" key="1">
    <source>
        <dbReference type="ARBA" id="ARBA00001946"/>
    </source>
</evidence>
<dbReference type="GO" id="GO:0046872">
    <property type="term" value="F:metal ion binding"/>
    <property type="evidence" value="ECO:0007669"/>
    <property type="project" value="UniProtKB-KW"/>
</dbReference>
<gene>
    <name evidence="15" type="ORF">FHS18_004098</name>
</gene>
<sequence length="485" mass="54950">MHLIIRAEGTDARAVSYLLAKNPNNLYDRDEKGVRVRLVYTVCTDDEVEAVLYATPDPVDLVKGSPDSYDITQYINDREFVVSSLFCTYIRSALGTALNGKTKEEYLPWVTHSFPFTLSFGPVASNLPDAIVEQLFEPLGYKVELERGVADYSFELKSRSSVRYVTLRGEVTLQQALRQLLILIPVLDDYKHHYVGQDEIDKLARYGEGWLDPHPLRELILKRSLRFSNIIAQFEARLRREAALSPVNADDGTDGQSMADGEPQTDGEPRMGEEPQTEEQPKIRLNELRYQAITNLVSGLDAKRTIVDYGSGEGKLAARLSSVEGVAEVLAVEPSAMSQLRAIERFDKLADHGQKVVPTPVTGSLFYYDETLRGKDVIVLCEVIEHIDAPRLNKVMDTVLNEYRPQTLIVTTPNREYNAVYEMDQSMRHNDHRFEWTRGEFADACDRWRTSGYTVEMQGIGEEVAGLGQPTQMAVFSRREEREQR</sequence>
<evidence type="ECO:0000313" key="16">
    <source>
        <dbReference type="Proteomes" id="UP000570361"/>
    </source>
</evidence>
<organism evidence="15 16">
    <name type="scientific">Paenibacillus phyllosphaerae</name>
    <dbReference type="NCBI Taxonomy" id="274593"/>
    <lineage>
        <taxon>Bacteria</taxon>
        <taxon>Bacillati</taxon>
        <taxon>Bacillota</taxon>
        <taxon>Bacilli</taxon>
        <taxon>Bacillales</taxon>
        <taxon>Paenibacillaceae</taxon>
        <taxon>Paenibacillus</taxon>
    </lineage>
</organism>
<dbReference type="Pfam" id="PF12623">
    <property type="entry name" value="Hen1_L"/>
    <property type="match status" value="1"/>
</dbReference>
<feature type="region of interest" description="Disordered" evidence="13">
    <location>
        <begin position="245"/>
        <end position="281"/>
    </location>
</feature>
<dbReference type="Proteomes" id="UP000570361">
    <property type="component" value="Unassembled WGS sequence"/>
</dbReference>
<evidence type="ECO:0000256" key="4">
    <source>
        <dbReference type="ARBA" id="ARBA00022603"/>
    </source>
</evidence>
<proteinExistence type="inferred from homology"/>
<evidence type="ECO:0000256" key="8">
    <source>
        <dbReference type="ARBA" id="ARBA00022842"/>
    </source>
</evidence>
<dbReference type="GO" id="GO:0001510">
    <property type="term" value="P:RNA methylation"/>
    <property type="evidence" value="ECO:0007669"/>
    <property type="project" value="InterPro"/>
</dbReference>
<dbReference type="InterPro" id="IPR024740">
    <property type="entry name" value="Hen1_N"/>
</dbReference>
<dbReference type="Gene3D" id="3.40.50.150">
    <property type="entry name" value="Vaccinia Virus protein VP39"/>
    <property type="match status" value="1"/>
</dbReference>
<protein>
    <recommendedName>
        <fullName evidence="3">Small RNA 2'-O-methyltransferase</fullName>
        <ecNumber evidence="11">2.1.1.386</ecNumber>
    </recommendedName>
</protein>
<feature type="domain" description="Hen1 N-terminal" evidence="14">
    <location>
        <begin position="1"/>
        <end position="231"/>
    </location>
</feature>
<keyword evidence="4 15" id="KW-0489">Methyltransferase</keyword>
<comment type="similarity">
    <text evidence="2">Belongs to the methyltransferase superfamily. HEN1 family.</text>
</comment>
<evidence type="ECO:0000256" key="5">
    <source>
        <dbReference type="ARBA" id="ARBA00022679"/>
    </source>
</evidence>
<dbReference type="InterPro" id="IPR038546">
    <property type="entry name" value="Hen1_N_sf"/>
</dbReference>
<keyword evidence="6" id="KW-0949">S-adenosyl-L-methionine</keyword>
<keyword evidence="10" id="KW-0943">RNA-mediated gene silencing</keyword>
<accession>A0A7W5B055</accession>
<evidence type="ECO:0000256" key="11">
    <source>
        <dbReference type="ARBA" id="ARBA00035025"/>
    </source>
</evidence>
<comment type="caution">
    <text evidence="15">The sequence shown here is derived from an EMBL/GenBank/DDBJ whole genome shotgun (WGS) entry which is preliminary data.</text>
</comment>
<dbReference type="GO" id="GO:0090486">
    <property type="term" value="F:small RNA 2'-O-methyltransferase activity"/>
    <property type="evidence" value="ECO:0007669"/>
    <property type="project" value="UniProtKB-EC"/>
</dbReference>
<keyword evidence="5 15" id="KW-0808">Transferase</keyword>
<keyword evidence="16" id="KW-1185">Reference proteome</keyword>
<evidence type="ECO:0000256" key="7">
    <source>
        <dbReference type="ARBA" id="ARBA00022723"/>
    </source>
</evidence>